<dbReference type="OrthoDB" id="9813569at2"/>
<keyword evidence="8" id="KW-1185">Reference proteome</keyword>
<organism evidence="7 8">
    <name type="scientific">Niallia circulans</name>
    <name type="common">Bacillus circulans</name>
    <dbReference type="NCBI Taxonomy" id="1397"/>
    <lineage>
        <taxon>Bacteria</taxon>
        <taxon>Bacillati</taxon>
        <taxon>Bacillota</taxon>
        <taxon>Bacilli</taxon>
        <taxon>Bacillales</taxon>
        <taxon>Bacillaceae</taxon>
        <taxon>Niallia</taxon>
    </lineage>
</organism>
<dbReference type="RefSeq" id="WP_047942293.1">
    <property type="nucleotide sequence ID" value="NZ_JBCLPU010000005.1"/>
</dbReference>
<dbReference type="InterPro" id="IPR011611">
    <property type="entry name" value="PfkB_dom"/>
</dbReference>
<evidence type="ECO:0000256" key="4">
    <source>
        <dbReference type="ARBA" id="ARBA00022777"/>
    </source>
</evidence>
<evidence type="ECO:0000256" key="5">
    <source>
        <dbReference type="ARBA" id="ARBA00022840"/>
    </source>
</evidence>
<reference evidence="7 8" key="1">
    <citation type="submission" date="2015-05" db="EMBL/GenBank/DDBJ databases">
        <title>Whole genome sequence and identification of bacterial endophytes from Costus igneus.</title>
        <authorList>
            <person name="Lee Y.P."/>
            <person name="Gan H.M."/>
            <person name="Eng W."/>
            <person name="Wheatley M.S."/>
            <person name="Caraballo A."/>
            <person name="Polter S."/>
            <person name="Savka M.A."/>
            <person name="Hudson A.O."/>
        </authorList>
    </citation>
    <scope>NUCLEOTIDE SEQUENCE [LARGE SCALE GENOMIC DNA]</scope>
    <source>
        <strain evidence="7 8">RIT379</strain>
    </source>
</reference>
<comment type="caution">
    <text evidence="7">The sequence shown here is derived from an EMBL/GenBank/DDBJ whole genome shotgun (WGS) entry which is preliminary data.</text>
</comment>
<dbReference type="AlphaFoldDB" id="A0A0J1IK75"/>
<accession>A0A0J1IK75</accession>
<dbReference type="PANTHER" id="PTHR43085:SF1">
    <property type="entry name" value="PSEUDOURIDINE KINASE-RELATED"/>
    <property type="match status" value="1"/>
</dbReference>
<dbReference type="Proteomes" id="UP000036045">
    <property type="component" value="Unassembled WGS sequence"/>
</dbReference>
<feature type="domain" description="Carbohydrate kinase PfkB" evidence="6">
    <location>
        <begin position="6"/>
        <end position="298"/>
    </location>
</feature>
<keyword evidence="4" id="KW-0418">Kinase</keyword>
<dbReference type="Pfam" id="PF00294">
    <property type="entry name" value="PfkB"/>
    <property type="match status" value="1"/>
</dbReference>
<name>A0A0J1IK75_NIACI</name>
<dbReference type="SUPFAM" id="SSF53613">
    <property type="entry name" value="Ribokinase-like"/>
    <property type="match status" value="1"/>
</dbReference>
<proteinExistence type="inferred from homology"/>
<dbReference type="PANTHER" id="PTHR43085">
    <property type="entry name" value="HEXOKINASE FAMILY MEMBER"/>
    <property type="match status" value="1"/>
</dbReference>
<evidence type="ECO:0000256" key="3">
    <source>
        <dbReference type="ARBA" id="ARBA00022741"/>
    </source>
</evidence>
<evidence type="ECO:0000256" key="1">
    <source>
        <dbReference type="ARBA" id="ARBA00010688"/>
    </source>
</evidence>
<dbReference type="Gene3D" id="3.40.1190.20">
    <property type="match status" value="1"/>
</dbReference>
<keyword evidence="3" id="KW-0547">Nucleotide-binding</keyword>
<dbReference type="InterPro" id="IPR050306">
    <property type="entry name" value="PfkB_Carbo_kinase"/>
</dbReference>
<evidence type="ECO:0000313" key="8">
    <source>
        <dbReference type="Proteomes" id="UP000036045"/>
    </source>
</evidence>
<protein>
    <recommendedName>
        <fullName evidence="6">Carbohydrate kinase PfkB domain-containing protein</fullName>
    </recommendedName>
</protein>
<dbReference type="PATRIC" id="fig|1397.4.peg.5677"/>
<dbReference type="InterPro" id="IPR029056">
    <property type="entry name" value="Ribokinase-like"/>
</dbReference>
<sequence>MERKGILSLGDAFIDYVSRSSDNNCFERSLGGASVNVAVHISRFTIPSFYLTKLGSGEDSQFVEKEMLKEKINLEDSIRTPTKKISKVYVHLDASGERYFHKYENETPNEVVLESDLKESSFENKSIFYFGSGTLFHPSARAATKKAIEIAKEKGLFIAFDANIRIKRWKNEEECRQVMMEFLSFVDILKMSKEELLFLLEVQSVEKGLANLEKFQIPLKLITLGEKGAIGLLYEEKVQMAGKVVKAIDTNGSGDAFMATILACIYKKGFPACKKEMESYMDQANRLGAIVATKAGSLPILPDYQMIMGRAESPLPCENEV</sequence>
<dbReference type="EMBL" id="LDPH01000009">
    <property type="protein sequence ID" value="KLV26346.1"/>
    <property type="molecule type" value="Genomic_DNA"/>
</dbReference>
<comment type="similarity">
    <text evidence="1">Belongs to the carbohydrate kinase PfkB family.</text>
</comment>
<evidence type="ECO:0000313" key="7">
    <source>
        <dbReference type="EMBL" id="KLV26346.1"/>
    </source>
</evidence>
<evidence type="ECO:0000259" key="6">
    <source>
        <dbReference type="Pfam" id="PF00294"/>
    </source>
</evidence>
<dbReference type="CDD" id="cd01167">
    <property type="entry name" value="bac_FRK"/>
    <property type="match status" value="1"/>
</dbReference>
<dbReference type="GO" id="GO:0016301">
    <property type="term" value="F:kinase activity"/>
    <property type="evidence" value="ECO:0007669"/>
    <property type="project" value="UniProtKB-KW"/>
</dbReference>
<dbReference type="GO" id="GO:0005524">
    <property type="term" value="F:ATP binding"/>
    <property type="evidence" value="ECO:0007669"/>
    <property type="project" value="UniProtKB-KW"/>
</dbReference>
<keyword evidence="2" id="KW-0808">Transferase</keyword>
<keyword evidence="5" id="KW-0067">ATP-binding</keyword>
<gene>
    <name evidence="7" type="ORF">ABW02_11725</name>
</gene>
<evidence type="ECO:0000256" key="2">
    <source>
        <dbReference type="ARBA" id="ARBA00022679"/>
    </source>
</evidence>